<dbReference type="PANTHER" id="PTHR11748">
    <property type="entry name" value="D-LACTATE DEHYDROGENASE"/>
    <property type="match status" value="1"/>
</dbReference>
<dbReference type="GO" id="GO:0008720">
    <property type="term" value="F:D-lactate dehydrogenase (NAD+) activity"/>
    <property type="evidence" value="ECO:0007669"/>
    <property type="project" value="TreeGrafter"/>
</dbReference>
<evidence type="ECO:0000313" key="13">
    <source>
        <dbReference type="Proteomes" id="UP001201163"/>
    </source>
</evidence>
<comment type="caution">
    <text evidence="12">The sequence shown here is derived from an EMBL/GenBank/DDBJ whole genome shotgun (WGS) entry which is preliminary data.</text>
</comment>
<evidence type="ECO:0000256" key="7">
    <source>
        <dbReference type="ARBA" id="ARBA00023002"/>
    </source>
</evidence>
<keyword evidence="5" id="KW-0274">FAD</keyword>
<keyword evidence="7" id="KW-0560">Oxidoreductase</keyword>
<dbReference type="Gene3D" id="3.30.70.2740">
    <property type="match status" value="1"/>
</dbReference>
<keyword evidence="4" id="KW-0285">Flavoprotein</keyword>
<dbReference type="InterPro" id="IPR016164">
    <property type="entry name" value="FAD-linked_Oxase-like_C"/>
</dbReference>
<dbReference type="Gene3D" id="3.30.465.10">
    <property type="match status" value="1"/>
</dbReference>
<feature type="domain" description="FAD-binding PCMH-type" evidence="11">
    <location>
        <begin position="138"/>
        <end position="320"/>
    </location>
</feature>
<name>A0AAD4L8H4_9AGAM</name>
<gene>
    <name evidence="12" type="ORF">EDB92DRAFT_1950804</name>
</gene>
<evidence type="ECO:0000256" key="8">
    <source>
        <dbReference type="ARBA" id="ARBA00023128"/>
    </source>
</evidence>
<dbReference type="GO" id="GO:1903457">
    <property type="term" value="P:lactate catabolic process"/>
    <property type="evidence" value="ECO:0007669"/>
    <property type="project" value="TreeGrafter"/>
</dbReference>
<dbReference type="Proteomes" id="UP001201163">
    <property type="component" value="Unassembled WGS sequence"/>
</dbReference>
<dbReference type="EMBL" id="JAKELL010000076">
    <property type="protein sequence ID" value="KAH8984448.1"/>
    <property type="molecule type" value="Genomic_DNA"/>
</dbReference>
<evidence type="ECO:0000256" key="9">
    <source>
        <dbReference type="ARBA" id="ARBA00038897"/>
    </source>
</evidence>
<evidence type="ECO:0000256" key="3">
    <source>
        <dbReference type="ARBA" id="ARBA00008000"/>
    </source>
</evidence>
<protein>
    <recommendedName>
        <fullName evidence="9">D-lactate dehydrogenase (cytochrome)</fullName>
        <ecNumber evidence="9">1.1.2.4</ecNumber>
    </recommendedName>
</protein>
<dbReference type="InterPro" id="IPR016166">
    <property type="entry name" value="FAD-bd_PCMH"/>
</dbReference>
<dbReference type="InterPro" id="IPR004113">
    <property type="entry name" value="FAD-bd_oxidored_4_C"/>
</dbReference>
<organism evidence="12 13">
    <name type="scientific">Lactarius akahatsu</name>
    <dbReference type="NCBI Taxonomy" id="416441"/>
    <lineage>
        <taxon>Eukaryota</taxon>
        <taxon>Fungi</taxon>
        <taxon>Dikarya</taxon>
        <taxon>Basidiomycota</taxon>
        <taxon>Agaricomycotina</taxon>
        <taxon>Agaricomycetes</taxon>
        <taxon>Russulales</taxon>
        <taxon>Russulaceae</taxon>
        <taxon>Lactarius</taxon>
    </lineage>
</organism>
<comment type="catalytic activity">
    <reaction evidence="10">
        <text>(R)-lactate + 2 Fe(III)-[cytochrome c] = 2 Fe(II)-[cytochrome c] + pyruvate + 2 H(+)</text>
        <dbReference type="Rhea" id="RHEA:13521"/>
        <dbReference type="Rhea" id="RHEA-COMP:10350"/>
        <dbReference type="Rhea" id="RHEA-COMP:14399"/>
        <dbReference type="ChEBI" id="CHEBI:15361"/>
        <dbReference type="ChEBI" id="CHEBI:15378"/>
        <dbReference type="ChEBI" id="CHEBI:16004"/>
        <dbReference type="ChEBI" id="CHEBI:29033"/>
        <dbReference type="ChEBI" id="CHEBI:29034"/>
        <dbReference type="EC" id="1.1.2.4"/>
    </reaction>
</comment>
<dbReference type="InterPro" id="IPR036318">
    <property type="entry name" value="FAD-bd_PCMH-like_sf"/>
</dbReference>
<comment type="subcellular location">
    <subcellularLocation>
        <location evidence="2">Mitochondrion</location>
    </subcellularLocation>
</comment>
<evidence type="ECO:0000259" key="11">
    <source>
        <dbReference type="PROSITE" id="PS51387"/>
    </source>
</evidence>
<evidence type="ECO:0000256" key="1">
    <source>
        <dbReference type="ARBA" id="ARBA00001974"/>
    </source>
</evidence>
<dbReference type="PROSITE" id="PS51387">
    <property type="entry name" value="FAD_PCMH"/>
    <property type="match status" value="1"/>
</dbReference>
<dbReference type="EC" id="1.1.2.4" evidence="9"/>
<dbReference type="FunFam" id="3.30.465.10:FF:000014">
    <property type="entry name" value="D-lactate dehydrogenase (Cytochrome), putative"/>
    <property type="match status" value="1"/>
</dbReference>
<dbReference type="PANTHER" id="PTHR11748:SF111">
    <property type="entry name" value="D-LACTATE DEHYDROGENASE, MITOCHONDRIAL-RELATED"/>
    <property type="match status" value="1"/>
</dbReference>
<evidence type="ECO:0000256" key="10">
    <source>
        <dbReference type="ARBA" id="ARBA00051436"/>
    </source>
</evidence>
<dbReference type="Pfam" id="PF01565">
    <property type="entry name" value="FAD_binding_4"/>
    <property type="match status" value="1"/>
</dbReference>
<accession>A0AAD4L8H4</accession>
<evidence type="ECO:0000256" key="6">
    <source>
        <dbReference type="ARBA" id="ARBA00022946"/>
    </source>
</evidence>
<sequence>MSLSWRPLTRSTCCFSGGPLRLRAPSNFRPLSTAASGGPSAQGSAASSTRTALTLALGGAFLGLGGYYVGARSNGVNMEGATSRALVSPSPLPAKPIYGTPGDFVRAIDELRASLAGEAVTTARDQLEAHGFSTNSHHHGLPHSVVVYPTSTEDVVKIVNVAQKYRMPVVPYSGGTSLEGHFTGWKGGGICVDMSEMDKIIAIHEEDSDLVCQPGVGWMEINQTLKEKGIPLFFPLDPGPTATIGGMLSTGCSGTNAVRYGTAKGEWFLNATVVLPSGEVIKTRRRSRKSSAGFDTTKLFVGAEGTLGIVTEVTIRLAPIVPTTVATARFPDVRKASEAVIEILNTGIGIQCIELVDAAFMRVTMATGNPAREYDIADHLFFKLQGATPGALAEAVDVVKRIVKRHGGDKFWPAQSEEEAAAMWTDRKNAHYSGLAYAGEGAKAWSTDVCVPISKLPQLVYETQKDIERSGIMYFVLGHAGDGNFHSFLAFKTDEELKTVRGLVHRMVKRALALDGTCTGEHGVGIGKKEFLVEELGAGTVALMKTIKRAIDPLGIMNPGKLYPDDDATPAS</sequence>
<proteinExistence type="inferred from homology"/>
<comment type="similarity">
    <text evidence="3">Belongs to the FAD-binding oxidoreductase/transferase type 4 family.</text>
</comment>
<evidence type="ECO:0000256" key="2">
    <source>
        <dbReference type="ARBA" id="ARBA00004173"/>
    </source>
</evidence>
<evidence type="ECO:0000256" key="5">
    <source>
        <dbReference type="ARBA" id="ARBA00022827"/>
    </source>
</evidence>
<dbReference type="InterPro" id="IPR006094">
    <property type="entry name" value="Oxid_FAD_bind_N"/>
</dbReference>
<dbReference type="Pfam" id="PF02913">
    <property type="entry name" value="FAD-oxidase_C"/>
    <property type="match status" value="1"/>
</dbReference>
<evidence type="ECO:0000313" key="12">
    <source>
        <dbReference type="EMBL" id="KAH8984448.1"/>
    </source>
</evidence>
<dbReference type="InterPro" id="IPR016169">
    <property type="entry name" value="FAD-bd_PCMH_sub2"/>
</dbReference>
<dbReference type="FunFam" id="1.10.45.10:FF:000001">
    <property type="entry name" value="D-lactate dehydrogenase mitochondrial"/>
    <property type="match status" value="1"/>
</dbReference>
<dbReference type="FunFam" id="3.30.70.2740:FF:000001">
    <property type="entry name" value="D-lactate dehydrogenase mitochondrial"/>
    <property type="match status" value="1"/>
</dbReference>
<dbReference type="GO" id="GO:0005739">
    <property type="term" value="C:mitochondrion"/>
    <property type="evidence" value="ECO:0007669"/>
    <property type="project" value="UniProtKB-SubCell"/>
</dbReference>
<dbReference type="GO" id="GO:0071949">
    <property type="term" value="F:FAD binding"/>
    <property type="evidence" value="ECO:0007669"/>
    <property type="project" value="InterPro"/>
</dbReference>
<comment type="cofactor">
    <cofactor evidence="1">
        <name>FAD</name>
        <dbReference type="ChEBI" id="CHEBI:57692"/>
    </cofactor>
</comment>
<evidence type="ECO:0000256" key="4">
    <source>
        <dbReference type="ARBA" id="ARBA00022630"/>
    </source>
</evidence>
<dbReference type="SUPFAM" id="SSF56176">
    <property type="entry name" value="FAD-binding/transporter-associated domain-like"/>
    <property type="match status" value="1"/>
</dbReference>
<dbReference type="GO" id="GO:0004458">
    <property type="term" value="F:D-lactate dehydrogenase (cytochrome) activity"/>
    <property type="evidence" value="ECO:0007669"/>
    <property type="project" value="UniProtKB-EC"/>
</dbReference>
<keyword evidence="13" id="KW-1185">Reference proteome</keyword>
<dbReference type="AlphaFoldDB" id="A0AAD4L8H4"/>
<dbReference type="Gene3D" id="1.10.45.10">
    <property type="entry name" value="Vanillyl-alcohol Oxidase, Chain A, domain 4"/>
    <property type="match status" value="1"/>
</dbReference>
<keyword evidence="8" id="KW-0496">Mitochondrion</keyword>
<reference evidence="12" key="1">
    <citation type="submission" date="2022-01" db="EMBL/GenBank/DDBJ databases">
        <title>Comparative genomics reveals a dynamic genome evolution in the ectomycorrhizal milk-cap (Lactarius) mushrooms.</title>
        <authorList>
            <consortium name="DOE Joint Genome Institute"/>
            <person name="Lebreton A."/>
            <person name="Tang N."/>
            <person name="Kuo A."/>
            <person name="LaButti K."/>
            <person name="Drula E."/>
            <person name="Barry K."/>
            <person name="Clum A."/>
            <person name="Lipzen A."/>
            <person name="Mousain D."/>
            <person name="Ng V."/>
            <person name="Wang R."/>
            <person name="Wang X."/>
            <person name="Dai Y."/>
            <person name="Henrissat B."/>
            <person name="Grigoriev I.V."/>
            <person name="Guerin-Laguette A."/>
            <person name="Yu F."/>
            <person name="Martin F.M."/>
        </authorList>
    </citation>
    <scope>NUCLEOTIDE SEQUENCE</scope>
    <source>
        <strain evidence="12">QP</strain>
    </source>
</reference>
<dbReference type="SUPFAM" id="SSF55103">
    <property type="entry name" value="FAD-linked oxidases, C-terminal domain"/>
    <property type="match status" value="1"/>
</dbReference>
<dbReference type="InterPro" id="IPR016171">
    <property type="entry name" value="Vanillyl_alc_oxidase_C-sub2"/>
</dbReference>
<keyword evidence="6" id="KW-0809">Transit peptide</keyword>